<organism evidence="7 8">
    <name type="scientific">Elysia marginata</name>
    <dbReference type="NCBI Taxonomy" id="1093978"/>
    <lineage>
        <taxon>Eukaryota</taxon>
        <taxon>Metazoa</taxon>
        <taxon>Spiralia</taxon>
        <taxon>Lophotrochozoa</taxon>
        <taxon>Mollusca</taxon>
        <taxon>Gastropoda</taxon>
        <taxon>Heterobranchia</taxon>
        <taxon>Euthyneura</taxon>
        <taxon>Panpulmonata</taxon>
        <taxon>Sacoglossa</taxon>
        <taxon>Placobranchoidea</taxon>
        <taxon>Plakobranchidae</taxon>
        <taxon>Elysia</taxon>
    </lineage>
</organism>
<feature type="domain" description="Receptor ligand binding region" evidence="6">
    <location>
        <begin position="97"/>
        <end position="222"/>
    </location>
</feature>
<evidence type="ECO:0000259" key="6">
    <source>
        <dbReference type="Pfam" id="PF01094"/>
    </source>
</evidence>
<keyword evidence="4" id="KW-0472">Membrane</keyword>
<keyword evidence="5" id="KW-0732">Signal</keyword>
<sequence length="304" mass="34446">MKSFVELFLLLWVTKASSATDSTSVPYTYTISYTLQNHQTPEFEDAQSGFRQKRSAPTVPDRCTWPRSNRLRPDLIQLGVILPLASHHQWSLKMAVPAISIAVEDVKSETDLLRGYTVQINVRDSKCSETIGPLAAIDMYVNQSADVFLGPACDYSVAPVARFSKYWGIPVLSGGALVSAFRDKTEYRLLTRVQATYAKVGQFLLHMFTSFSWSHAAILYDDVPRSPNAEKRRCYFIAEGIYQPLLGHFGREPYNERFDERKSDVDYETLLREASAKARGIRFNALRDRSTKRTKPIAEEIQNG</sequence>
<dbReference type="PANTHER" id="PTHR44755">
    <property type="entry name" value="NATRIURETIC PEPTIDE RECEPTOR 3-RELATED"/>
    <property type="match status" value="1"/>
</dbReference>
<dbReference type="SUPFAM" id="SSF53822">
    <property type="entry name" value="Periplasmic binding protein-like I"/>
    <property type="match status" value="1"/>
</dbReference>
<dbReference type="GO" id="GO:0038023">
    <property type="term" value="F:signaling receptor activity"/>
    <property type="evidence" value="ECO:0007669"/>
    <property type="project" value="TreeGrafter"/>
</dbReference>
<dbReference type="Pfam" id="PF01094">
    <property type="entry name" value="ANF_receptor"/>
    <property type="match status" value="1"/>
</dbReference>
<keyword evidence="8" id="KW-1185">Reference proteome</keyword>
<comment type="caution">
    <text evidence="7">The sequence shown here is derived from an EMBL/GenBank/DDBJ whole genome shotgun (WGS) entry which is preliminary data.</text>
</comment>
<dbReference type="AlphaFoldDB" id="A0AAV4H7S3"/>
<feature type="chain" id="PRO_5043517486" evidence="5">
    <location>
        <begin position="20"/>
        <end position="304"/>
    </location>
</feature>
<dbReference type="GO" id="GO:0017046">
    <property type="term" value="F:peptide hormone binding"/>
    <property type="evidence" value="ECO:0007669"/>
    <property type="project" value="TreeGrafter"/>
</dbReference>
<dbReference type="InterPro" id="IPR001828">
    <property type="entry name" value="ANF_lig-bd_rcpt"/>
</dbReference>
<dbReference type="EMBL" id="BMAT01012514">
    <property type="protein sequence ID" value="GFR93794.1"/>
    <property type="molecule type" value="Genomic_DNA"/>
</dbReference>
<proteinExistence type="predicted"/>
<protein>
    <submittedName>
        <fullName evidence="7">Guanylate cyclase</fullName>
    </submittedName>
</protein>
<evidence type="ECO:0000256" key="1">
    <source>
        <dbReference type="ARBA" id="ARBA00004370"/>
    </source>
</evidence>
<dbReference type="Gene3D" id="3.40.50.2300">
    <property type="match status" value="1"/>
</dbReference>
<reference evidence="7 8" key="1">
    <citation type="journal article" date="2021" name="Elife">
        <title>Chloroplast acquisition without the gene transfer in kleptoplastic sea slugs, Plakobranchus ocellatus.</title>
        <authorList>
            <person name="Maeda T."/>
            <person name="Takahashi S."/>
            <person name="Yoshida T."/>
            <person name="Shimamura S."/>
            <person name="Takaki Y."/>
            <person name="Nagai Y."/>
            <person name="Toyoda A."/>
            <person name="Suzuki Y."/>
            <person name="Arimoto A."/>
            <person name="Ishii H."/>
            <person name="Satoh N."/>
            <person name="Nishiyama T."/>
            <person name="Hasebe M."/>
            <person name="Maruyama T."/>
            <person name="Minagawa J."/>
            <person name="Obokata J."/>
            <person name="Shigenobu S."/>
        </authorList>
    </citation>
    <scope>NUCLEOTIDE SEQUENCE [LARGE SCALE GENOMIC DNA]</scope>
</reference>
<evidence type="ECO:0000313" key="7">
    <source>
        <dbReference type="EMBL" id="GFR93794.1"/>
    </source>
</evidence>
<dbReference type="PANTHER" id="PTHR44755:SF8">
    <property type="entry name" value="RECEPTOR LIGAND BINDING REGION DOMAIN-CONTAINING PROTEIN"/>
    <property type="match status" value="1"/>
</dbReference>
<evidence type="ECO:0000256" key="2">
    <source>
        <dbReference type="ARBA" id="ARBA00022692"/>
    </source>
</evidence>
<evidence type="ECO:0000256" key="4">
    <source>
        <dbReference type="ARBA" id="ARBA00023136"/>
    </source>
</evidence>
<evidence type="ECO:0000313" key="8">
    <source>
        <dbReference type="Proteomes" id="UP000762676"/>
    </source>
</evidence>
<accession>A0AAV4H7S3</accession>
<feature type="signal peptide" evidence="5">
    <location>
        <begin position="1"/>
        <end position="19"/>
    </location>
</feature>
<evidence type="ECO:0000256" key="3">
    <source>
        <dbReference type="ARBA" id="ARBA00022989"/>
    </source>
</evidence>
<dbReference type="Proteomes" id="UP000762676">
    <property type="component" value="Unassembled WGS sequence"/>
</dbReference>
<dbReference type="GO" id="GO:0016020">
    <property type="term" value="C:membrane"/>
    <property type="evidence" value="ECO:0007669"/>
    <property type="project" value="UniProtKB-SubCell"/>
</dbReference>
<gene>
    <name evidence="7" type="ORF">ElyMa_006235000</name>
</gene>
<comment type="subcellular location">
    <subcellularLocation>
        <location evidence="1">Membrane</location>
    </subcellularLocation>
</comment>
<keyword evidence="2" id="KW-0812">Transmembrane</keyword>
<name>A0AAV4H7S3_9GAST</name>
<keyword evidence="3" id="KW-1133">Transmembrane helix</keyword>
<dbReference type="GO" id="GO:0007165">
    <property type="term" value="P:signal transduction"/>
    <property type="evidence" value="ECO:0007669"/>
    <property type="project" value="TreeGrafter"/>
</dbReference>
<dbReference type="InterPro" id="IPR052612">
    <property type="entry name" value="ANP_Clearance_Receptor"/>
</dbReference>
<evidence type="ECO:0000256" key="5">
    <source>
        <dbReference type="SAM" id="SignalP"/>
    </source>
</evidence>
<dbReference type="InterPro" id="IPR028082">
    <property type="entry name" value="Peripla_BP_I"/>
</dbReference>